<dbReference type="AlphaFoldDB" id="A0AAP8GFR2"/>
<organism evidence="2 3">
    <name type="scientific">Enterobacter hormaechei</name>
    <dbReference type="NCBI Taxonomy" id="158836"/>
    <lineage>
        <taxon>Bacteria</taxon>
        <taxon>Pseudomonadati</taxon>
        <taxon>Pseudomonadota</taxon>
        <taxon>Gammaproteobacteria</taxon>
        <taxon>Enterobacterales</taxon>
        <taxon>Enterobacteriaceae</taxon>
        <taxon>Enterobacter</taxon>
        <taxon>Enterobacter cloacae complex</taxon>
    </lineage>
</organism>
<dbReference type="InterPro" id="IPR054326">
    <property type="entry name" value="HSD_C"/>
</dbReference>
<comment type="caution">
    <text evidence="2">The sequence shown here is derived from an EMBL/GenBank/DDBJ whole genome shotgun (WGS) entry which is preliminary data.</text>
</comment>
<sequence length="54" mass="6060">NELKAILPFHRSLRVANYDNQSYAAVIVGLESSPEELITKHGYEVDKVYPVEGV</sequence>
<dbReference type="EMBL" id="NMVR01000433">
    <property type="protein sequence ID" value="PJG36267.1"/>
    <property type="molecule type" value="Genomic_DNA"/>
</dbReference>
<gene>
    <name evidence="2" type="ORF">CGZ54_29395</name>
</gene>
<evidence type="ECO:0000313" key="3">
    <source>
        <dbReference type="Proteomes" id="UP000231328"/>
    </source>
</evidence>
<dbReference type="RefSeq" id="WP_430733339.1">
    <property type="nucleotide sequence ID" value="NZ_NMVR01000433.1"/>
</dbReference>
<feature type="non-terminal residue" evidence="2">
    <location>
        <position position="1"/>
    </location>
</feature>
<dbReference type="Gene3D" id="3.30.70.3100">
    <property type="match status" value="1"/>
</dbReference>
<protein>
    <submittedName>
        <fullName evidence="2">Homoserine dehydrogenase</fullName>
    </submittedName>
</protein>
<evidence type="ECO:0000259" key="1">
    <source>
        <dbReference type="Pfam" id="PF22101"/>
    </source>
</evidence>
<reference evidence="2 3" key="1">
    <citation type="submission" date="2017-07" db="EMBL/GenBank/DDBJ databases">
        <title>Draft genome sequence of Enterobacter cloacae ST128, a clinical strain coproducing KPC-2 and NDM-1 carbapenemases.</title>
        <authorList>
            <person name="Li X."/>
        </authorList>
    </citation>
    <scope>NUCLEOTIDE SEQUENCE [LARGE SCALE GENOMIC DNA]</scope>
    <source>
        <strain evidence="2 3">HBY</strain>
    </source>
</reference>
<name>A0AAP8GFR2_9ENTR</name>
<dbReference type="Proteomes" id="UP000231328">
    <property type="component" value="Unassembled WGS sequence"/>
</dbReference>
<accession>A0AAP8GFR2</accession>
<dbReference type="Pfam" id="PF22101">
    <property type="entry name" value="HSD_C"/>
    <property type="match status" value="1"/>
</dbReference>
<proteinExistence type="predicted"/>
<feature type="domain" description="Homoserine dehydrogenase C-terminal" evidence="1">
    <location>
        <begin position="1"/>
        <end position="54"/>
    </location>
</feature>
<evidence type="ECO:0000313" key="2">
    <source>
        <dbReference type="EMBL" id="PJG36267.1"/>
    </source>
</evidence>